<accession>A0A4P9W8U2</accession>
<evidence type="ECO:0008006" key="3">
    <source>
        <dbReference type="Google" id="ProtNLM"/>
    </source>
</evidence>
<organism evidence="1 2">
    <name type="scientific">Blyttiomyces helicus</name>
    <dbReference type="NCBI Taxonomy" id="388810"/>
    <lineage>
        <taxon>Eukaryota</taxon>
        <taxon>Fungi</taxon>
        <taxon>Fungi incertae sedis</taxon>
        <taxon>Chytridiomycota</taxon>
        <taxon>Chytridiomycota incertae sedis</taxon>
        <taxon>Chytridiomycetes</taxon>
        <taxon>Chytridiomycetes incertae sedis</taxon>
        <taxon>Blyttiomyces</taxon>
    </lineage>
</organism>
<keyword evidence="2" id="KW-1185">Reference proteome</keyword>
<dbReference type="Proteomes" id="UP000269721">
    <property type="component" value="Unassembled WGS sequence"/>
</dbReference>
<dbReference type="InterPro" id="IPR015422">
    <property type="entry name" value="PyrdxlP-dep_Trfase_small"/>
</dbReference>
<evidence type="ECO:0000313" key="1">
    <source>
        <dbReference type="EMBL" id="RKO87508.1"/>
    </source>
</evidence>
<gene>
    <name evidence="1" type="ORF">BDK51DRAFT_39175</name>
</gene>
<protein>
    <recommendedName>
        <fullName evidence="3">Pyridoxal phosphate-dependent transferase</fullName>
    </recommendedName>
</protein>
<dbReference type="AlphaFoldDB" id="A0A4P9W8U2"/>
<name>A0A4P9W8U2_9FUNG</name>
<evidence type="ECO:0000313" key="2">
    <source>
        <dbReference type="Proteomes" id="UP000269721"/>
    </source>
</evidence>
<dbReference type="SUPFAM" id="SSF53383">
    <property type="entry name" value="PLP-dependent transferases"/>
    <property type="match status" value="1"/>
</dbReference>
<reference evidence="2" key="1">
    <citation type="journal article" date="2018" name="Nat. Microbiol.">
        <title>Leveraging single-cell genomics to expand the fungal tree of life.</title>
        <authorList>
            <person name="Ahrendt S.R."/>
            <person name="Quandt C.A."/>
            <person name="Ciobanu D."/>
            <person name="Clum A."/>
            <person name="Salamov A."/>
            <person name="Andreopoulos B."/>
            <person name="Cheng J.F."/>
            <person name="Woyke T."/>
            <person name="Pelin A."/>
            <person name="Henrissat B."/>
            <person name="Reynolds N.K."/>
            <person name="Benny G.L."/>
            <person name="Smith M.E."/>
            <person name="James T.Y."/>
            <person name="Grigoriev I.V."/>
        </authorList>
    </citation>
    <scope>NUCLEOTIDE SEQUENCE [LARGE SCALE GENOMIC DNA]</scope>
</reference>
<dbReference type="InterPro" id="IPR015424">
    <property type="entry name" value="PyrdxlP-dep_Trfase"/>
</dbReference>
<proteinExistence type="predicted"/>
<sequence length="235" mass="25643">MSRDHAIAARLGQSLTSLGLRLTRRVDTNMVFFEAPCAADTVQKALLARGVLVFGGKGRDMRLVVHHQVGEEVVEVVVEVLGEFMNITSGDGRRPCCADVQRSSFVLAFQYAWFSWTARRARNASSKAHLSRNTRPMEAVAFVAFVAGATCLTRQTKELTRAHSTSQPLFRYFFPSLGGRSGLRCIFREASLRSFRRSARPSANVTVPEGGSFDANPHLLSSLPALGAALSVGDL</sequence>
<dbReference type="Gene3D" id="3.90.1150.10">
    <property type="entry name" value="Aspartate Aminotransferase, domain 1"/>
    <property type="match status" value="1"/>
</dbReference>
<dbReference type="EMBL" id="KZ997367">
    <property type="protein sequence ID" value="RKO87508.1"/>
    <property type="molecule type" value="Genomic_DNA"/>
</dbReference>